<evidence type="ECO:0000313" key="1">
    <source>
        <dbReference type="EMBL" id="NEC36534.1"/>
    </source>
</evidence>
<reference evidence="1 2" key="1">
    <citation type="submission" date="2020-01" db="EMBL/GenBank/DDBJ databases">
        <title>Insect and environment-associated Actinomycetes.</title>
        <authorList>
            <person name="Currrie C."/>
            <person name="Chevrette M."/>
            <person name="Carlson C."/>
            <person name="Stubbendieck R."/>
            <person name="Wendt-Pienkowski E."/>
        </authorList>
    </citation>
    <scope>NUCLEOTIDE SEQUENCE [LARGE SCALE GENOMIC DNA]</scope>
    <source>
        <strain evidence="1 2">SID7739</strain>
    </source>
</reference>
<dbReference type="AlphaFoldDB" id="A0A6G3TIS5"/>
<evidence type="ECO:0008006" key="3">
    <source>
        <dbReference type="Google" id="ProtNLM"/>
    </source>
</evidence>
<organism evidence="1 2">
    <name type="scientific">Streptomyces rubrogriseus</name>
    <dbReference type="NCBI Taxonomy" id="194673"/>
    <lineage>
        <taxon>Bacteria</taxon>
        <taxon>Bacillati</taxon>
        <taxon>Actinomycetota</taxon>
        <taxon>Actinomycetes</taxon>
        <taxon>Kitasatosporales</taxon>
        <taxon>Streptomycetaceae</taxon>
        <taxon>Streptomyces</taxon>
        <taxon>Streptomyces violaceoruber group</taxon>
    </lineage>
</organism>
<accession>A0A6G3TIS5</accession>
<gene>
    <name evidence="1" type="ORF">G3I66_25645</name>
</gene>
<proteinExistence type="predicted"/>
<dbReference type="EMBL" id="JAAGMQ010000763">
    <property type="protein sequence ID" value="NEC36534.1"/>
    <property type="molecule type" value="Genomic_DNA"/>
</dbReference>
<comment type="caution">
    <text evidence="1">The sequence shown here is derived from an EMBL/GenBank/DDBJ whole genome shotgun (WGS) entry which is preliminary data.</text>
</comment>
<dbReference type="RefSeq" id="WP_164277584.1">
    <property type="nucleotide sequence ID" value="NZ_JAAGMQ010000763.1"/>
</dbReference>
<dbReference type="InterPro" id="IPR046238">
    <property type="entry name" value="DUF6271"/>
</dbReference>
<sequence>MRGICLTLPTNRHCPDTVAALGEEAAYAADHFDIDVHLLVLDSCPPAERAAHAAALRRLPVHPRITAHHLDEAAQRDFLTRVAARSGSAKPELLLDLMLPDGLSYGACTNRAFLIAAALGCESVHRRDSDSRYQSVDGRTVYPVHHELLSLGQRAADAAAGVTEPVALPDHLRERRVAMVGSSFVGELSVDIAQIRDTDPDVYHDVVSLWAPEDWSAEQKRALVEESFTGAGTEPFTADHSLLTVVDPMRVDMCNIAFHGPTVSERVPLPPARDTIGSDYFLIHLVHDARLPGVLHNRNIVNYYTGERRTGPGFLAYQTRFAKFLLSMLYFHHVYDRMAEAGDALLDEHGRVRPDTVAALARESTGLDTAENVRRLDALDAAYRRLGGRYADFADLLAGRRARLLDEARGDMADFALLTEAWESMVAAARTTPVRLPEGQQR</sequence>
<name>A0A6G3TIS5_9ACTN</name>
<protein>
    <recommendedName>
        <fullName evidence="3">Glycosyltransferase family 2 protein</fullName>
    </recommendedName>
</protein>
<dbReference type="Pfam" id="PF19787">
    <property type="entry name" value="DUF6271"/>
    <property type="match status" value="1"/>
</dbReference>
<evidence type="ECO:0000313" key="2">
    <source>
        <dbReference type="Proteomes" id="UP000475666"/>
    </source>
</evidence>
<dbReference type="Proteomes" id="UP000475666">
    <property type="component" value="Unassembled WGS sequence"/>
</dbReference>